<evidence type="ECO:0000256" key="6">
    <source>
        <dbReference type="ARBA" id="ARBA00022989"/>
    </source>
</evidence>
<evidence type="ECO:0000256" key="3">
    <source>
        <dbReference type="ARBA" id="ARBA00022679"/>
    </source>
</evidence>
<comment type="caution">
    <text evidence="11">The sequence shown here is derived from an EMBL/GenBank/DDBJ whole genome shotgun (WGS) entry which is preliminary data.</text>
</comment>
<reference evidence="11" key="1">
    <citation type="submission" date="2022-10" db="EMBL/GenBank/DDBJ databases">
        <authorList>
            <person name="Hyden B.L."/>
            <person name="Feng K."/>
            <person name="Yates T."/>
            <person name="Jawdy S."/>
            <person name="Smart L.B."/>
            <person name="Muchero W."/>
        </authorList>
    </citation>
    <scope>NUCLEOTIDE SEQUENCE</scope>
    <source>
        <tissue evidence="11">Shoot tip</tissue>
    </source>
</reference>
<keyword evidence="9" id="KW-0275">Fatty acid biosynthesis</keyword>
<keyword evidence="5" id="KW-0276">Fatty acid metabolism</keyword>
<feature type="transmembrane region" description="Helical" evidence="10">
    <location>
        <begin position="153"/>
        <end position="173"/>
    </location>
</feature>
<keyword evidence="3" id="KW-0808">Transferase</keyword>
<proteinExistence type="predicted"/>
<keyword evidence="4 10" id="KW-0812">Transmembrane</keyword>
<evidence type="ECO:0000313" key="11">
    <source>
        <dbReference type="EMBL" id="KAJ6367014.1"/>
    </source>
</evidence>
<dbReference type="Proteomes" id="UP001141253">
    <property type="component" value="Chromosome 7"/>
</dbReference>
<gene>
    <name evidence="11" type="ORF">OIU77_003404</name>
</gene>
<evidence type="ECO:0000256" key="8">
    <source>
        <dbReference type="ARBA" id="ARBA00023136"/>
    </source>
</evidence>
<keyword evidence="12" id="KW-1185">Reference proteome</keyword>
<evidence type="ECO:0000256" key="4">
    <source>
        <dbReference type="ARBA" id="ARBA00022692"/>
    </source>
</evidence>
<evidence type="ECO:0000256" key="2">
    <source>
        <dbReference type="ARBA" id="ARBA00022516"/>
    </source>
</evidence>
<keyword evidence="8 10" id="KW-0472">Membrane</keyword>
<name>A0ABQ9B0U2_9ROSI</name>
<evidence type="ECO:0000256" key="10">
    <source>
        <dbReference type="SAM" id="Phobius"/>
    </source>
</evidence>
<evidence type="ECO:0000256" key="1">
    <source>
        <dbReference type="ARBA" id="ARBA00004141"/>
    </source>
</evidence>
<organism evidence="11 12">
    <name type="scientific">Salix suchowensis</name>
    <dbReference type="NCBI Taxonomy" id="1278906"/>
    <lineage>
        <taxon>Eukaryota</taxon>
        <taxon>Viridiplantae</taxon>
        <taxon>Streptophyta</taxon>
        <taxon>Embryophyta</taxon>
        <taxon>Tracheophyta</taxon>
        <taxon>Spermatophyta</taxon>
        <taxon>Magnoliopsida</taxon>
        <taxon>eudicotyledons</taxon>
        <taxon>Gunneridae</taxon>
        <taxon>Pentapetalae</taxon>
        <taxon>rosids</taxon>
        <taxon>fabids</taxon>
        <taxon>Malpighiales</taxon>
        <taxon>Salicaceae</taxon>
        <taxon>Saliceae</taxon>
        <taxon>Salix</taxon>
    </lineage>
</organism>
<protein>
    <submittedName>
        <fullName evidence="11">Uncharacterized protein</fullName>
    </submittedName>
</protein>
<reference evidence="11" key="2">
    <citation type="journal article" date="2023" name="Int. J. Mol. Sci.">
        <title>De Novo Assembly and Annotation of 11 Diverse Shrub Willow (Salix) Genomes Reveals Novel Gene Organization in Sex-Linked Regions.</title>
        <authorList>
            <person name="Hyden B."/>
            <person name="Feng K."/>
            <person name="Yates T.B."/>
            <person name="Jawdy S."/>
            <person name="Cereghino C."/>
            <person name="Smart L.B."/>
            <person name="Muchero W."/>
        </authorList>
    </citation>
    <scope>NUCLEOTIDE SEQUENCE</scope>
    <source>
        <tissue evidence="11">Shoot tip</tissue>
    </source>
</reference>
<sequence>MCTIVYNRDSSQPKHLNFLSISSCPPVILTNNSSFFNPPLSSVLPSKNVSSLKKNPQNISELYYRTTATVVLFLFKPSSPPPIISMITETLIYYLSQHPAIVTFRWSHIQSWGSTWSFVLTSIAFYLTFCALVHLFLQIFIKRGRTVPLGPIPAVYSLFMALISAVIFSGILLSTASEIQETRWFWRRSKTPFQWLLCFPLGTRPSGRVFFWSYMYYLSRPGDSISNLGVLHCLRLQILDCCWFALRVFSFCGELPDCAAGMQCCLPCGGAFAAFHERWV</sequence>
<comment type="subcellular location">
    <subcellularLocation>
        <location evidence="1">Membrane</location>
        <topology evidence="1">Multi-pass membrane protein</topology>
    </subcellularLocation>
</comment>
<accession>A0ABQ9B0U2</accession>
<keyword evidence="2" id="KW-0444">Lipid biosynthesis</keyword>
<evidence type="ECO:0000256" key="7">
    <source>
        <dbReference type="ARBA" id="ARBA00023098"/>
    </source>
</evidence>
<evidence type="ECO:0000256" key="5">
    <source>
        <dbReference type="ARBA" id="ARBA00022832"/>
    </source>
</evidence>
<evidence type="ECO:0000313" key="12">
    <source>
        <dbReference type="Proteomes" id="UP001141253"/>
    </source>
</evidence>
<keyword evidence="7" id="KW-0443">Lipid metabolism</keyword>
<feature type="transmembrane region" description="Helical" evidence="10">
    <location>
        <begin position="115"/>
        <end position="141"/>
    </location>
</feature>
<dbReference type="Pfam" id="PF01151">
    <property type="entry name" value="ELO"/>
    <property type="match status" value="1"/>
</dbReference>
<keyword evidence="6 10" id="KW-1133">Transmembrane helix</keyword>
<dbReference type="InterPro" id="IPR002076">
    <property type="entry name" value="ELO_fam"/>
</dbReference>
<dbReference type="EMBL" id="JAPFFI010000014">
    <property type="protein sequence ID" value="KAJ6367014.1"/>
    <property type="molecule type" value="Genomic_DNA"/>
</dbReference>
<evidence type="ECO:0000256" key="9">
    <source>
        <dbReference type="ARBA" id="ARBA00023160"/>
    </source>
</evidence>